<feature type="compositionally biased region" description="Low complexity" evidence="1">
    <location>
        <begin position="136"/>
        <end position="153"/>
    </location>
</feature>
<dbReference type="InterPro" id="IPR029021">
    <property type="entry name" value="Prot-tyrosine_phosphatase-like"/>
</dbReference>
<dbReference type="AlphaFoldDB" id="A0A4P9XEI6"/>
<dbReference type="STRING" id="1555241.A0A4P9XEI6"/>
<keyword evidence="4" id="KW-1185">Reference proteome</keyword>
<organism evidence="3 4">
    <name type="scientific">Caulochytrium protostelioides</name>
    <dbReference type="NCBI Taxonomy" id="1555241"/>
    <lineage>
        <taxon>Eukaryota</taxon>
        <taxon>Fungi</taxon>
        <taxon>Fungi incertae sedis</taxon>
        <taxon>Chytridiomycota</taxon>
        <taxon>Chytridiomycota incertae sedis</taxon>
        <taxon>Chytridiomycetes</taxon>
        <taxon>Caulochytriales</taxon>
        <taxon>Caulochytriaceae</taxon>
        <taxon>Caulochytrium</taxon>
    </lineage>
</organism>
<dbReference type="Gene3D" id="3.90.190.10">
    <property type="entry name" value="Protein tyrosine phosphatase superfamily"/>
    <property type="match status" value="1"/>
</dbReference>
<dbReference type="PROSITE" id="PS50056">
    <property type="entry name" value="TYR_PHOSPHATASE_2"/>
    <property type="match status" value="1"/>
</dbReference>
<dbReference type="OrthoDB" id="2017893at2759"/>
<name>A0A4P9XEI6_9FUNG</name>
<feature type="region of interest" description="Disordered" evidence="1">
    <location>
        <begin position="582"/>
        <end position="607"/>
    </location>
</feature>
<feature type="compositionally biased region" description="Acidic residues" evidence="1">
    <location>
        <begin position="108"/>
        <end position="117"/>
    </location>
</feature>
<proteinExistence type="predicted"/>
<sequence>MTASGASSRTASAAASPAASTHTGAASKGMSTHAHSRIFKSLATSIPTLHTHPDEALSPGSTTAHRHEAPLSAGAVHPDPLGLSPSGSTGGSSHAPSHAAAAAAAAAVDDDSEEDVEVVVGSVPSQAGSSPPEMLAAGLASSGSDGSCSAPSSSEDEDDVAAGSRRGGARRPRRRPAETAAGTGSDALNDDRALYAMTLDAAAAADAVAAAAASADAATHLGLETARLAATPALAEAQAAAVLARPVDALPGTDARPDYMFPADPDLPWHTSFLPASDHPALRGLIGGMSAPSTRQHWSALTRHRVGLVVNLTEAPIAPTPQERGAFVCRNCEFNDDVYDIDLFEDVQRHHGASVLFLPLHDGSVPSLAQIQLFLTHAKAFLAAGTNVLVHCQAGVGRTGTLLGVWVMETARCGAVEALARLRHARPQSCQYHPGDWDAQPFRIGAPRAAYRRNILQERYLRAYFWARVAPQLTRAERARAAQDEADMDARYPPSAEELAERAACDAAVRAVLHPAEQQPHATTALAWPGGVVPLNVARLNPATYCHACRGVTAVGPVWVSREGSRVVRGASEVAREARGMALPGVPGSHGRVADTDELASHLDTRL</sequence>
<dbReference type="EMBL" id="ML014116">
    <property type="protein sequence ID" value="RKP03922.1"/>
    <property type="molecule type" value="Genomic_DNA"/>
</dbReference>
<dbReference type="InterPro" id="IPR016130">
    <property type="entry name" value="Tyr_Pase_AS"/>
</dbReference>
<dbReference type="InterPro" id="IPR050561">
    <property type="entry name" value="PTP"/>
</dbReference>
<protein>
    <recommendedName>
        <fullName evidence="2">Tyrosine specific protein phosphatases domain-containing protein</fullName>
    </recommendedName>
</protein>
<feature type="compositionally biased region" description="Low complexity" evidence="1">
    <location>
        <begin position="77"/>
        <end position="107"/>
    </location>
</feature>
<feature type="domain" description="Tyrosine specific protein phosphatases" evidence="2">
    <location>
        <begin position="372"/>
        <end position="427"/>
    </location>
</feature>
<feature type="compositionally biased region" description="Low complexity" evidence="1">
    <location>
        <begin position="1"/>
        <end position="27"/>
    </location>
</feature>
<accession>A0A4P9XEI6</accession>
<evidence type="ECO:0000259" key="2">
    <source>
        <dbReference type="PROSITE" id="PS50056"/>
    </source>
</evidence>
<dbReference type="PANTHER" id="PTHR23339">
    <property type="entry name" value="TYROSINE SPECIFIC PROTEIN PHOSPHATASE AND DUAL SPECIFICITY PROTEIN PHOSPHATASE"/>
    <property type="match status" value="1"/>
</dbReference>
<dbReference type="Proteomes" id="UP000274922">
    <property type="component" value="Unassembled WGS sequence"/>
</dbReference>
<evidence type="ECO:0000313" key="4">
    <source>
        <dbReference type="Proteomes" id="UP000274922"/>
    </source>
</evidence>
<dbReference type="SUPFAM" id="SSF52799">
    <property type="entry name" value="(Phosphotyrosine protein) phosphatases II"/>
    <property type="match status" value="1"/>
</dbReference>
<dbReference type="PROSITE" id="PS00383">
    <property type="entry name" value="TYR_PHOSPHATASE_1"/>
    <property type="match status" value="1"/>
</dbReference>
<evidence type="ECO:0000256" key="1">
    <source>
        <dbReference type="SAM" id="MobiDB-lite"/>
    </source>
</evidence>
<feature type="region of interest" description="Disordered" evidence="1">
    <location>
        <begin position="1"/>
        <end position="32"/>
    </location>
</feature>
<reference evidence="4" key="1">
    <citation type="journal article" date="2018" name="Nat. Microbiol.">
        <title>Leveraging single-cell genomics to expand the fungal tree of life.</title>
        <authorList>
            <person name="Ahrendt S.R."/>
            <person name="Quandt C.A."/>
            <person name="Ciobanu D."/>
            <person name="Clum A."/>
            <person name="Salamov A."/>
            <person name="Andreopoulos B."/>
            <person name="Cheng J.F."/>
            <person name="Woyke T."/>
            <person name="Pelin A."/>
            <person name="Henrissat B."/>
            <person name="Reynolds N.K."/>
            <person name="Benny G.L."/>
            <person name="Smith M.E."/>
            <person name="James T.Y."/>
            <person name="Grigoriev I.V."/>
        </authorList>
    </citation>
    <scope>NUCLEOTIDE SEQUENCE [LARGE SCALE GENOMIC DNA]</scope>
    <source>
        <strain evidence="4">ATCC 52028</strain>
    </source>
</reference>
<dbReference type="InterPro" id="IPR000387">
    <property type="entry name" value="Tyr_Pase_dom"/>
</dbReference>
<gene>
    <name evidence="3" type="ORF">CXG81DRAFT_16626</name>
</gene>
<feature type="region of interest" description="Disordered" evidence="1">
    <location>
        <begin position="72"/>
        <end position="187"/>
    </location>
</feature>
<evidence type="ECO:0000313" key="3">
    <source>
        <dbReference type="EMBL" id="RKP03922.1"/>
    </source>
</evidence>
<dbReference type="Pfam" id="PF22785">
    <property type="entry name" value="Tc-R-P"/>
    <property type="match status" value="1"/>
</dbReference>
<feature type="compositionally biased region" description="Basic and acidic residues" evidence="1">
    <location>
        <begin position="592"/>
        <end position="607"/>
    </location>
</feature>